<evidence type="ECO:0000256" key="2">
    <source>
        <dbReference type="ARBA" id="ARBA00023136"/>
    </source>
</evidence>
<dbReference type="AlphaFoldDB" id="A0A5P2H0R0"/>
<dbReference type="InterPro" id="IPR036328">
    <property type="entry name" value="MliC_sf"/>
</dbReference>
<dbReference type="Proteomes" id="UP000322822">
    <property type="component" value="Chromosome 1"/>
</dbReference>
<protein>
    <recommendedName>
        <fullName evidence="6">C-type lysozyme inhibitor domain-containing protein</fullName>
    </recommendedName>
</protein>
<feature type="chain" id="PRO_5024855438" description="C-type lysozyme inhibitor domain-containing protein" evidence="5">
    <location>
        <begin position="32"/>
        <end position="127"/>
    </location>
</feature>
<reference evidence="7 8" key="1">
    <citation type="submission" date="2019-09" db="EMBL/GenBank/DDBJ databases">
        <title>FDA dAtabase for Regulatory Grade micrObial Sequences (FDA-ARGOS): Supporting development and validation of Infectious Disease Dx tests.</title>
        <authorList>
            <person name="Sciortino C."/>
            <person name="Tallon L."/>
            <person name="Sadzewicz L."/>
            <person name="Vavikolanu K."/>
            <person name="Mehta A."/>
            <person name="Aluvathingal J."/>
            <person name="Nadendla S."/>
            <person name="Nandy P."/>
            <person name="Geyer C."/>
            <person name="Yan Y."/>
            <person name="Sichtig H."/>
        </authorList>
    </citation>
    <scope>NUCLEOTIDE SEQUENCE [LARGE SCALE GENOMIC DNA]</scope>
    <source>
        <strain evidence="7 8">FDAARGOS_664</strain>
    </source>
</reference>
<evidence type="ECO:0000259" key="6">
    <source>
        <dbReference type="Pfam" id="PF09864"/>
    </source>
</evidence>
<dbReference type="InterPro" id="IPR018660">
    <property type="entry name" value="MliC"/>
</dbReference>
<keyword evidence="3" id="KW-0564">Palmitate</keyword>
<dbReference type="EMBL" id="CP044065">
    <property type="protein sequence ID" value="QET01145.1"/>
    <property type="molecule type" value="Genomic_DNA"/>
</dbReference>
<evidence type="ECO:0000313" key="8">
    <source>
        <dbReference type="Proteomes" id="UP000322822"/>
    </source>
</evidence>
<feature type="signal peptide" evidence="5">
    <location>
        <begin position="1"/>
        <end position="31"/>
    </location>
</feature>
<keyword evidence="1 5" id="KW-0732">Signal</keyword>
<gene>
    <name evidence="7" type="ORF">FOB72_03235</name>
</gene>
<evidence type="ECO:0000256" key="3">
    <source>
        <dbReference type="ARBA" id="ARBA00023139"/>
    </source>
</evidence>
<evidence type="ECO:0000256" key="4">
    <source>
        <dbReference type="ARBA" id="ARBA00023288"/>
    </source>
</evidence>
<keyword evidence="4" id="KW-0449">Lipoprotein</keyword>
<keyword evidence="2" id="KW-0472">Membrane</keyword>
<dbReference type="OrthoDB" id="8550040at2"/>
<proteinExistence type="predicted"/>
<dbReference type="Gene3D" id="2.40.128.200">
    <property type="match status" value="1"/>
</dbReference>
<evidence type="ECO:0000256" key="1">
    <source>
        <dbReference type="ARBA" id="ARBA00022729"/>
    </source>
</evidence>
<organism evidence="7 8">
    <name type="scientific">Cupriavidus pauculus</name>
    <dbReference type="NCBI Taxonomy" id="82633"/>
    <lineage>
        <taxon>Bacteria</taxon>
        <taxon>Pseudomonadati</taxon>
        <taxon>Pseudomonadota</taxon>
        <taxon>Betaproteobacteria</taxon>
        <taxon>Burkholderiales</taxon>
        <taxon>Burkholderiaceae</taxon>
        <taxon>Cupriavidus</taxon>
    </lineage>
</organism>
<evidence type="ECO:0000256" key="5">
    <source>
        <dbReference type="SAM" id="SignalP"/>
    </source>
</evidence>
<sequence>MHARPCFATLKPVMPAMLAALAIAGIAPAAAQPRLDNLRFQDNRAVSYQCDGGRRLAVRYLNSADNRLALMRIEDKPMLFVNVMSGSGARYAAGRYEWWTKGEEGNLRDLMAAQDAPPVFANCHAAR</sequence>
<accession>A0A5P2H0R0</accession>
<dbReference type="RefSeq" id="WP_150371208.1">
    <property type="nucleotide sequence ID" value="NZ_CP044065.1"/>
</dbReference>
<dbReference type="SUPFAM" id="SSF141488">
    <property type="entry name" value="YdhA-like"/>
    <property type="match status" value="1"/>
</dbReference>
<evidence type="ECO:0000313" key="7">
    <source>
        <dbReference type="EMBL" id="QET01145.1"/>
    </source>
</evidence>
<feature type="domain" description="C-type lysozyme inhibitor" evidence="6">
    <location>
        <begin position="48"/>
        <end position="113"/>
    </location>
</feature>
<dbReference type="Pfam" id="PF09864">
    <property type="entry name" value="MliC"/>
    <property type="match status" value="1"/>
</dbReference>
<name>A0A5P2H0R0_9BURK</name>